<dbReference type="Proteomes" id="UP000032803">
    <property type="component" value="Chromosome I"/>
</dbReference>
<accession>A0A0A8US26</accession>
<reference evidence="3" key="1">
    <citation type="submission" date="2014-09" db="EMBL/GenBank/DDBJ databases">
        <authorList>
            <person name="Gomez-Valero L."/>
        </authorList>
    </citation>
    <scope>NUCLEOTIDE SEQUENCE [LARGE SCALE GENOMIC DNA]</scope>
    <source>
        <strain evidence="3">ATCC35250</strain>
    </source>
</reference>
<keyword evidence="3" id="KW-1185">Reference proteome</keyword>
<keyword evidence="1" id="KW-0812">Transmembrane</keyword>
<dbReference type="KEGG" id="lha:LHA_2622"/>
<feature type="transmembrane region" description="Helical" evidence="1">
    <location>
        <begin position="12"/>
        <end position="33"/>
    </location>
</feature>
<dbReference type="PATRIC" id="fig|449.7.peg.2566"/>
<evidence type="ECO:0000256" key="1">
    <source>
        <dbReference type="SAM" id="Phobius"/>
    </source>
</evidence>
<dbReference type="HOGENOM" id="CLU_2219838_0_0_6"/>
<sequence length="106" mass="12248">MHSNVNVVLVNALYYSSGTGLFTILFWSVVLFFKDVIVKKLIFILLCFPTMIFANPAQESKNIETFKQLCKNGKDVSMREHYCKLLEQQKKAEAIFKDFEKNKSST</sequence>
<proteinExistence type="predicted"/>
<keyword evidence="1" id="KW-1133">Transmembrane helix</keyword>
<dbReference type="AlphaFoldDB" id="A0A0A8US26"/>
<protein>
    <submittedName>
        <fullName evidence="2">Uncharacterized protein</fullName>
    </submittedName>
</protein>
<name>A0A0A8US26_LEGHA</name>
<gene>
    <name evidence="2" type="ORF">LHA_2622</name>
</gene>
<keyword evidence="1" id="KW-0472">Membrane</keyword>
<evidence type="ECO:0000313" key="3">
    <source>
        <dbReference type="Proteomes" id="UP000032803"/>
    </source>
</evidence>
<organism evidence="2 3">
    <name type="scientific">Legionella hackeliae</name>
    <dbReference type="NCBI Taxonomy" id="449"/>
    <lineage>
        <taxon>Bacteria</taxon>
        <taxon>Pseudomonadati</taxon>
        <taxon>Pseudomonadota</taxon>
        <taxon>Gammaproteobacteria</taxon>
        <taxon>Legionellales</taxon>
        <taxon>Legionellaceae</taxon>
        <taxon>Legionella</taxon>
    </lineage>
</organism>
<evidence type="ECO:0000313" key="2">
    <source>
        <dbReference type="EMBL" id="CEK11625.1"/>
    </source>
</evidence>
<dbReference type="EMBL" id="LN681225">
    <property type="protein sequence ID" value="CEK11625.1"/>
    <property type="molecule type" value="Genomic_DNA"/>
</dbReference>
<dbReference type="STRING" id="449.LHA_2622"/>